<keyword evidence="2" id="KW-0805">Transcription regulation</keyword>
<evidence type="ECO:0000256" key="2">
    <source>
        <dbReference type="ARBA" id="ARBA00023015"/>
    </source>
</evidence>
<reference evidence="6 7" key="1">
    <citation type="journal article" date="2013" name="Int. J. Syst. Evol. Microbiol.">
        <title>Celerinatantimonas yamalensis sp. nov., a cold-adapted diazotrophic bacterium from a cold permafrost brine.</title>
        <authorList>
            <person name="Shcherbakova V."/>
            <person name="Chuvilskaya N."/>
            <person name="Rivkina E."/>
            <person name="Demidov N."/>
            <person name="Uchaeva V."/>
            <person name="Suetin S."/>
            <person name="Suzina N."/>
            <person name="Gilichinsky D."/>
        </authorList>
    </citation>
    <scope>NUCLEOTIDE SEQUENCE [LARGE SCALE GENOMIC DNA]</scope>
    <source>
        <strain evidence="6 7">C7</strain>
    </source>
</reference>
<sequence length="322" mass="36483">MSKSIHYTLGQISDYELKQLRVFKTVVECGGFSASETQLNIGRSTISLHISNLESRLNLTLCRRGRSGFALTDEGTIIYQMTQKLLDSLEDFRNTVNNLNSSLTGRLRLLLSDGISLDPRCQFSEMIDNYCSQAPEVKLITDMAPMAEIERKILNDEADIGLIPYHRELEGLSYLQLYHDRCYLYCAPKHPLAQRPMETITDEDIQQAAAAHAGLKPHQQVNEQLLDLNLAATAYFYDIRLSLILSGHYIGFLPERYAQHLVQSGQLVVIKPEKRFYNLGVAAISRKTTQPHKPRELFWQLLQQQGLCSQTAQSTGRLTHPA</sequence>
<comment type="similarity">
    <text evidence="1">Belongs to the LysR transcriptional regulatory family.</text>
</comment>
<dbReference type="Gene3D" id="1.10.10.10">
    <property type="entry name" value="Winged helix-like DNA-binding domain superfamily/Winged helix DNA-binding domain"/>
    <property type="match status" value="1"/>
</dbReference>
<protein>
    <submittedName>
        <fullName evidence="6">LysR family transcriptional regulator</fullName>
    </submittedName>
</protein>
<dbReference type="Pfam" id="PF00126">
    <property type="entry name" value="HTH_1"/>
    <property type="match status" value="1"/>
</dbReference>
<keyword evidence="4" id="KW-0804">Transcription</keyword>
<keyword evidence="3" id="KW-0238">DNA-binding</keyword>
<dbReference type="Gene3D" id="3.40.190.290">
    <property type="match status" value="1"/>
</dbReference>
<feature type="domain" description="HTH lysR-type" evidence="5">
    <location>
        <begin position="15"/>
        <end position="72"/>
    </location>
</feature>
<accession>A0ABW9G8F3</accession>
<dbReference type="EMBL" id="JBEQCT010000006">
    <property type="protein sequence ID" value="MFM2485966.1"/>
    <property type="molecule type" value="Genomic_DNA"/>
</dbReference>
<dbReference type="CDD" id="cd05466">
    <property type="entry name" value="PBP2_LTTR_substrate"/>
    <property type="match status" value="1"/>
</dbReference>
<dbReference type="PANTHER" id="PTHR30126">
    <property type="entry name" value="HTH-TYPE TRANSCRIPTIONAL REGULATOR"/>
    <property type="match status" value="1"/>
</dbReference>
<proteinExistence type="inferred from homology"/>
<dbReference type="PROSITE" id="PS50931">
    <property type="entry name" value="HTH_LYSR"/>
    <property type="match status" value="1"/>
</dbReference>
<dbReference type="InterPro" id="IPR000847">
    <property type="entry name" value="LysR_HTH_N"/>
</dbReference>
<evidence type="ECO:0000256" key="4">
    <source>
        <dbReference type="ARBA" id="ARBA00023163"/>
    </source>
</evidence>
<organism evidence="6 7">
    <name type="scientific">Celerinatantimonas yamalensis</name>
    <dbReference type="NCBI Taxonomy" id="559956"/>
    <lineage>
        <taxon>Bacteria</taxon>
        <taxon>Pseudomonadati</taxon>
        <taxon>Pseudomonadota</taxon>
        <taxon>Gammaproteobacteria</taxon>
        <taxon>Celerinatantimonadaceae</taxon>
        <taxon>Celerinatantimonas</taxon>
    </lineage>
</organism>
<evidence type="ECO:0000256" key="3">
    <source>
        <dbReference type="ARBA" id="ARBA00023125"/>
    </source>
</evidence>
<dbReference type="RefSeq" id="WP_408624226.1">
    <property type="nucleotide sequence ID" value="NZ_JBEQCT010000006.1"/>
</dbReference>
<dbReference type="InterPro" id="IPR036390">
    <property type="entry name" value="WH_DNA-bd_sf"/>
</dbReference>
<name>A0ABW9G8F3_9GAMM</name>
<dbReference type="SUPFAM" id="SSF46785">
    <property type="entry name" value="Winged helix' DNA-binding domain"/>
    <property type="match status" value="1"/>
</dbReference>
<evidence type="ECO:0000313" key="6">
    <source>
        <dbReference type="EMBL" id="MFM2485966.1"/>
    </source>
</evidence>
<dbReference type="SUPFAM" id="SSF53850">
    <property type="entry name" value="Periplasmic binding protein-like II"/>
    <property type="match status" value="1"/>
</dbReference>
<comment type="caution">
    <text evidence="6">The sequence shown here is derived from an EMBL/GenBank/DDBJ whole genome shotgun (WGS) entry which is preliminary data.</text>
</comment>
<dbReference type="Proteomes" id="UP001629953">
    <property type="component" value="Unassembled WGS sequence"/>
</dbReference>
<dbReference type="PANTHER" id="PTHR30126:SF98">
    <property type="entry name" value="HTH-TYPE TRANSCRIPTIONAL ACTIVATOR BAUR"/>
    <property type="match status" value="1"/>
</dbReference>
<evidence type="ECO:0000259" key="5">
    <source>
        <dbReference type="PROSITE" id="PS50931"/>
    </source>
</evidence>
<dbReference type="InterPro" id="IPR005119">
    <property type="entry name" value="LysR_subst-bd"/>
</dbReference>
<dbReference type="Pfam" id="PF03466">
    <property type="entry name" value="LysR_substrate"/>
    <property type="match status" value="1"/>
</dbReference>
<evidence type="ECO:0000313" key="7">
    <source>
        <dbReference type="Proteomes" id="UP001629953"/>
    </source>
</evidence>
<keyword evidence="7" id="KW-1185">Reference proteome</keyword>
<dbReference type="InterPro" id="IPR036388">
    <property type="entry name" value="WH-like_DNA-bd_sf"/>
</dbReference>
<evidence type="ECO:0000256" key="1">
    <source>
        <dbReference type="ARBA" id="ARBA00009437"/>
    </source>
</evidence>
<gene>
    <name evidence="6" type="ORF">ABUE30_13020</name>
</gene>